<evidence type="ECO:0000313" key="2">
    <source>
        <dbReference type="EMBL" id="KAG8048270.1"/>
    </source>
</evidence>
<organism evidence="2 3">
    <name type="scientific">Zizania palustris</name>
    <name type="common">Northern wild rice</name>
    <dbReference type="NCBI Taxonomy" id="103762"/>
    <lineage>
        <taxon>Eukaryota</taxon>
        <taxon>Viridiplantae</taxon>
        <taxon>Streptophyta</taxon>
        <taxon>Embryophyta</taxon>
        <taxon>Tracheophyta</taxon>
        <taxon>Spermatophyta</taxon>
        <taxon>Magnoliopsida</taxon>
        <taxon>Liliopsida</taxon>
        <taxon>Poales</taxon>
        <taxon>Poaceae</taxon>
        <taxon>BOP clade</taxon>
        <taxon>Oryzoideae</taxon>
        <taxon>Oryzeae</taxon>
        <taxon>Zizaniinae</taxon>
        <taxon>Zizania</taxon>
    </lineage>
</organism>
<reference evidence="2" key="1">
    <citation type="journal article" date="2021" name="bioRxiv">
        <title>Whole Genome Assembly and Annotation of Northern Wild Rice, Zizania palustris L., Supports a Whole Genome Duplication in the Zizania Genus.</title>
        <authorList>
            <person name="Haas M."/>
            <person name="Kono T."/>
            <person name="Macchietto M."/>
            <person name="Millas R."/>
            <person name="McGilp L."/>
            <person name="Shao M."/>
            <person name="Duquette J."/>
            <person name="Hirsch C.N."/>
            <person name="Kimball J."/>
        </authorList>
    </citation>
    <scope>NUCLEOTIDE SEQUENCE</scope>
    <source>
        <tissue evidence="2">Fresh leaf tissue</tissue>
    </source>
</reference>
<name>A0A8J5V2A8_ZIZPA</name>
<sequence length="343" mass="35207">MMAAATTVGGTTSCGEAAAHAPNSGGATPCRAAATDSGVASCRGLRWASEGSGVPLPGGAAAGPPGHRHYRWRLGEGSVALLSSGAVAAQGSAAICPGGAATGLGPATLLPGGAVADLVPGPRRYRLLGACFPGCEAGDPSGPPLCGLLGGSPCTRRPGPAPACAQEHRRPKVLGVQEGTERKSLVLLIFPPNFGLAVVFLRWHLNTSLWPSMSLPPHPLIWCRLCNEAKTVPNLRKLLGNTSSTQCSTESPSGAGGRSPQPSKKWRRHYAIGGSNSSQRAPSGPTIHPSYMNQALRIESANAVARGHAEAWRWAESATMMVTEMSKGNEVVVAMTVLLAYCS</sequence>
<dbReference type="Proteomes" id="UP000729402">
    <property type="component" value="Unassembled WGS sequence"/>
</dbReference>
<feature type="region of interest" description="Disordered" evidence="1">
    <location>
        <begin position="1"/>
        <end position="29"/>
    </location>
</feature>
<feature type="region of interest" description="Disordered" evidence="1">
    <location>
        <begin position="242"/>
        <end position="266"/>
    </location>
</feature>
<dbReference type="AlphaFoldDB" id="A0A8J5V2A8"/>
<evidence type="ECO:0000256" key="1">
    <source>
        <dbReference type="SAM" id="MobiDB-lite"/>
    </source>
</evidence>
<proteinExistence type="predicted"/>
<feature type="compositionally biased region" description="Polar residues" evidence="1">
    <location>
        <begin position="242"/>
        <end position="252"/>
    </location>
</feature>
<evidence type="ECO:0000313" key="3">
    <source>
        <dbReference type="Proteomes" id="UP000729402"/>
    </source>
</evidence>
<accession>A0A8J5V2A8</accession>
<gene>
    <name evidence="2" type="ORF">GUJ93_ZPchr0008g11410</name>
</gene>
<reference evidence="2" key="2">
    <citation type="submission" date="2021-02" db="EMBL/GenBank/DDBJ databases">
        <authorList>
            <person name="Kimball J.A."/>
            <person name="Haas M.W."/>
            <person name="Macchietto M."/>
            <person name="Kono T."/>
            <person name="Duquette J."/>
            <person name="Shao M."/>
        </authorList>
    </citation>
    <scope>NUCLEOTIDE SEQUENCE</scope>
    <source>
        <tissue evidence="2">Fresh leaf tissue</tissue>
    </source>
</reference>
<feature type="compositionally biased region" description="Low complexity" evidence="1">
    <location>
        <begin position="1"/>
        <end position="11"/>
    </location>
</feature>
<comment type="caution">
    <text evidence="2">The sequence shown here is derived from an EMBL/GenBank/DDBJ whole genome shotgun (WGS) entry which is preliminary data.</text>
</comment>
<dbReference type="EMBL" id="JAAALK010000290">
    <property type="protein sequence ID" value="KAG8048270.1"/>
    <property type="molecule type" value="Genomic_DNA"/>
</dbReference>
<protein>
    <submittedName>
        <fullName evidence="2">Uncharacterized protein</fullName>
    </submittedName>
</protein>
<keyword evidence="3" id="KW-1185">Reference proteome</keyword>